<dbReference type="SUPFAM" id="SSF89360">
    <property type="entry name" value="HesB-like domain"/>
    <property type="match status" value="1"/>
</dbReference>
<protein>
    <submittedName>
        <fullName evidence="2">Heme biosynthesis protein HemY</fullName>
    </submittedName>
</protein>
<evidence type="ECO:0000313" key="2">
    <source>
        <dbReference type="EMBL" id="GGF13610.1"/>
    </source>
</evidence>
<comment type="caution">
    <text evidence="2">The sequence shown here is derived from an EMBL/GenBank/DDBJ whole genome shotgun (WGS) entry which is preliminary data.</text>
</comment>
<dbReference type="InterPro" id="IPR035903">
    <property type="entry name" value="HesB-like_dom_sf"/>
</dbReference>
<dbReference type="NCBIfam" id="TIGR00049">
    <property type="entry name" value="iron-sulfur cluster assembly accessory protein"/>
    <property type="match status" value="1"/>
</dbReference>
<accession>A0A8J2YS34</accession>
<dbReference type="InterPro" id="IPR017870">
    <property type="entry name" value="FeS_cluster_insertion_CS"/>
</dbReference>
<dbReference type="InterPro" id="IPR016092">
    <property type="entry name" value="ATAP"/>
</dbReference>
<proteinExistence type="predicted"/>
<dbReference type="InterPro" id="IPR000361">
    <property type="entry name" value="ATAP_core_dom"/>
</dbReference>
<dbReference type="Proteomes" id="UP000646365">
    <property type="component" value="Unassembled WGS sequence"/>
</dbReference>
<dbReference type="GO" id="GO:0051537">
    <property type="term" value="F:2 iron, 2 sulfur cluster binding"/>
    <property type="evidence" value="ECO:0007669"/>
    <property type="project" value="TreeGrafter"/>
</dbReference>
<dbReference type="GO" id="GO:0016226">
    <property type="term" value="P:iron-sulfur cluster assembly"/>
    <property type="evidence" value="ECO:0007669"/>
    <property type="project" value="InterPro"/>
</dbReference>
<evidence type="ECO:0000313" key="3">
    <source>
        <dbReference type="Proteomes" id="UP000646365"/>
    </source>
</evidence>
<dbReference type="EMBL" id="BMJQ01000004">
    <property type="protein sequence ID" value="GGF13610.1"/>
    <property type="molecule type" value="Genomic_DNA"/>
</dbReference>
<evidence type="ECO:0000259" key="1">
    <source>
        <dbReference type="Pfam" id="PF01521"/>
    </source>
</evidence>
<reference evidence="2" key="1">
    <citation type="journal article" date="2014" name="Int. J. Syst. Evol. Microbiol.">
        <title>Complete genome sequence of Corynebacterium casei LMG S-19264T (=DSM 44701T), isolated from a smear-ripened cheese.</title>
        <authorList>
            <consortium name="US DOE Joint Genome Institute (JGI-PGF)"/>
            <person name="Walter F."/>
            <person name="Albersmeier A."/>
            <person name="Kalinowski J."/>
            <person name="Ruckert C."/>
        </authorList>
    </citation>
    <scope>NUCLEOTIDE SEQUENCE</scope>
    <source>
        <strain evidence="2">CGMCC 1.15725</strain>
    </source>
</reference>
<dbReference type="PANTHER" id="PTHR43011:SF1">
    <property type="entry name" value="IRON-SULFUR CLUSTER ASSEMBLY 2 HOMOLOG, MITOCHONDRIAL"/>
    <property type="match status" value="1"/>
</dbReference>
<sequence length="118" mass="12379">MAEGGMAGTRQLLISESAARRIRKAATAEGAVVGAFLRVGVSGGGCSGFQYNFELSTERHEDDHAFERDGATVVIDDTSLDLLAGAELDFVEDLSGAQFHMRNPNASSSCGCGMSFSI</sequence>
<name>A0A8J2YS34_9PROT</name>
<dbReference type="Pfam" id="PF01521">
    <property type="entry name" value="Fe-S_biosyn"/>
    <property type="match status" value="1"/>
</dbReference>
<keyword evidence="3" id="KW-1185">Reference proteome</keyword>
<dbReference type="AlphaFoldDB" id="A0A8J2YS34"/>
<dbReference type="GO" id="GO:0051539">
    <property type="term" value="F:4 iron, 4 sulfur cluster binding"/>
    <property type="evidence" value="ECO:0007669"/>
    <property type="project" value="TreeGrafter"/>
</dbReference>
<reference evidence="2" key="2">
    <citation type="submission" date="2020-09" db="EMBL/GenBank/DDBJ databases">
        <authorList>
            <person name="Sun Q."/>
            <person name="Zhou Y."/>
        </authorList>
    </citation>
    <scope>NUCLEOTIDE SEQUENCE</scope>
    <source>
        <strain evidence="2">CGMCC 1.15725</strain>
    </source>
</reference>
<dbReference type="PANTHER" id="PTHR43011">
    <property type="entry name" value="IRON-SULFUR CLUSTER ASSEMBLY 2 HOMOLOG, MITOCHONDRIAL"/>
    <property type="match status" value="1"/>
</dbReference>
<organism evidence="2 3">
    <name type="scientific">Aliidongia dinghuensis</name>
    <dbReference type="NCBI Taxonomy" id="1867774"/>
    <lineage>
        <taxon>Bacteria</taxon>
        <taxon>Pseudomonadati</taxon>
        <taxon>Pseudomonadota</taxon>
        <taxon>Alphaproteobacteria</taxon>
        <taxon>Rhodospirillales</taxon>
        <taxon>Dongiaceae</taxon>
        <taxon>Aliidongia</taxon>
    </lineage>
</organism>
<dbReference type="RefSeq" id="WP_229743610.1">
    <property type="nucleotide sequence ID" value="NZ_BMJQ01000004.1"/>
</dbReference>
<gene>
    <name evidence="2" type="ORF">GCM10011611_19180</name>
</gene>
<dbReference type="Gene3D" id="2.60.300.12">
    <property type="entry name" value="HesB-like domain"/>
    <property type="match status" value="1"/>
</dbReference>
<dbReference type="PROSITE" id="PS01152">
    <property type="entry name" value="HESB"/>
    <property type="match status" value="1"/>
</dbReference>
<dbReference type="GO" id="GO:0005506">
    <property type="term" value="F:iron ion binding"/>
    <property type="evidence" value="ECO:0007669"/>
    <property type="project" value="TreeGrafter"/>
</dbReference>
<feature type="domain" description="Core" evidence="1">
    <location>
        <begin position="12"/>
        <end position="113"/>
    </location>
</feature>